<sequence>MINILFSARAAQWPVYRAPLEAAFAAKGLKVNLTDRTDAPETVDYLVYAPAREDDDLSVYTNLKLIQSLWAGPDKLLKNKTLTQPMARMVDPGMTQGMVDYVFGHIMRHHLEVDRFSNAKPGAWLTDWAPPLPADRTVAILGIGALGMACAKVAHGYGFNVIGWSRTQKEGAPFPCYAGVEGLEQTLAQADIIVTLLPNTPATEGLINKETIAQMKDGAAIINPGRGQLIDDDALLAALNSSKISGATLDVFHTEPLPAEHPYWHHPNVLVTPHVASETRATTAADIVAENIARVEEGKEALYLIDPTLKY</sequence>
<dbReference type="SUPFAM" id="SSF51735">
    <property type="entry name" value="NAD(P)-binding Rossmann-fold domains"/>
    <property type="match status" value="1"/>
</dbReference>
<dbReference type="InterPro" id="IPR036291">
    <property type="entry name" value="NAD(P)-bd_dom_sf"/>
</dbReference>
<keyword evidence="5" id="KW-1185">Reference proteome</keyword>
<comment type="caution">
    <text evidence="4">The sequence shown here is derived from an EMBL/GenBank/DDBJ whole genome shotgun (WGS) entry which is preliminary data.</text>
</comment>
<dbReference type="InterPro" id="IPR029752">
    <property type="entry name" value="D-isomer_DH_CS1"/>
</dbReference>
<keyword evidence="2" id="KW-0520">NAD</keyword>
<evidence type="ECO:0000313" key="5">
    <source>
        <dbReference type="Proteomes" id="UP000628017"/>
    </source>
</evidence>
<dbReference type="GO" id="GO:0051287">
    <property type="term" value="F:NAD binding"/>
    <property type="evidence" value="ECO:0007669"/>
    <property type="project" value="InterPro"/>
</dbReference>
<evidence type="ECO:0000313" key="4">
    <source>
        <dbReference type="EMBL" id="GGA22455.1"/>
    </source>
</evidence>
<dbReference type="Pfam" id="PF02826">
    <property type="entry name" value="2-Hacid_dh_C"/>
    <property type="match status" value="1"/>
</dbReference>
<evidence type="ECO:0000256" key="2">
    <source>
        <dbReference type="ARBA" id="ARBA00023027"/>
    </source>
</evidence>
<proteinExistence type="predicted"/>
<dbReference type="InterPro" id="IPR006140">
    <property type="entry name" value="D-isomer_DH_NAD-bd"/>
</dbReference>
<dbReference type="PANTHER" id="PTHR43333">
    <property type="entry name" value="2-HACID_DH_C DOMAIN-CONTAINING PROTEIN"/>
    <property type="match status" value="1"/>
</dbReference>
<dbReference type="PROSITE" id="PS00065">
    <property type="entry name" value="D_2_HYDROXYACID_DH_1"/>
    <property type="match status" value="1"/>
</dbReference>
<dbReference type="EMBL" id="BMKA01000003">
    <property type="protein sequence ID" value="GGA22455.1"/>
    <property type="molecule type" value="Genomic_DNA"/>
</dbReference>
<organism evidence="4 5">
    <name type="scientific">Neptunicoccus cionae</name>
    <dbReference type="NCBI Taxonomy" id="2035344"/>
    <lineage>
        <taxon>Bacteria</taxon>
        <taxon>Pseudomonadati</taxon>
        <taxon>Pseudomonadota</taxon>
        <taxon>Alphaproteobacteria</taxon>
        <taxon>Rhodobacterales</taxon>
        <taxon>Paracoccaceae</taxon>
        <taxon>Neptunicoccus</taxon>
    </lineage>
</organism>
<dbReference type="Proteomes" id="UP000628017">
    <property type="component" value="Unassembled WGS sequence"/>
</dbReference>
<reference evidence="4" key="2">
    <citation type="submission" date="2020-09" db="EMBL/GenBank/DDBJ databases">
        <authorList>
            <person name="Sun Q."/>
            <person name="Zhou Y."/>
        </authorList>
    </citation>
    <scope>NUCLEOTIDE SEQUENCE</scope>
    <source>
        <strain evidence="4">CGMCC 1.15880</strain>
    </source>
</reference>
<reference evidence="4" key="1">
    <citation type="journal article" date="2014" name="Int. J. Syst. Evol. Microbiol.">
        <title>Complete genome sequence of Corynebacterium casei LMG S-19264T (=DSM 44701T), isolated from a smear-ripened cheese.</title>
        <authorList>
            <consortium name="US DOE Joint Genome Institute (JGI-PGF)"/>
            <person name="Walter F."/>
            <person name="Albersmeier A."/>
            <person name="Kalinowski J."/>
            <person name="Ruckert C."/>
        </authorList>
    </citation>
    <scope>NUCLEOTIDE SEQUENCE</scope>
    <source>
        <strain evidence="4">CGMCC 1.15880</strain>
    </source>
</reference>
<name>A0A916QZR9_9RHOB</name>
<evidence type="ECO:0000259" key="3">
    <source>
        <dbReference type="Pfam" id="PF02826"/>
    </source>
</evidence>
<gene>
    <name evidence="4" type="ORF">GCM10011498_24050</name>
</gene>
<dbReference type="GO" id="GO:0016616">
    <property type="term" value="F:oxidoreductase activity, acting on the CH-OH group of donors, NAD or NADP as acceptor"/>
    <property type="evidence" value="ECO:0007669"/>
    <property type="project" value="UniProtKB-ARBA"/>
</dbReference>
<accession>A0A916QZR9</accession>
<dbReference type="Gene3D" id="3.40.50.720">
    <property type="entry name" value="NAD(P)-binding Rossmann-like Domain"/>
    <property type="match status" value="2"/>
</dbReference>
<dbReference type="PANTHER" id="PTHR43333:SF1">
    <property type="entry name" value="D-ISOMER SPECIFIC 2-HYDROXYACID DEHYDROGENASE NAD-BINDING DOMAIN-CONTAINING PROTEIN"/>
    <property type="match status" value="1"/>
</dbReference>
<evidence type="ECO:0000256" key="1">
    <source>
        <dbReference type="ARBA" id="ARBA00023002"/>
    </source>
</evidence>
<keyword evidence="1" id="KW-0560">Oxidoreductase</keyword>
<dbReference type="RefSeq" id="WP_188675523.1">
    <property type="nucleotide sequence ID" value="NZ_BMKA01000003.1"/>
</dbReference>
<feature type="domain" description="D-isomer specific 2-hydroxyacid dehydrogenase NAD-binding" evidence="3">
    <location>
        <begin position="120"/>
        <end position="276"/>
    </location>
</feature>
<protein>
    <submittedName>
        <fullName evidence="4">Glyoxylate/hydroxypyruvate reductase A</fullName>
    </submittedName>
</protein>
<dbReference type="AlphaFoldDB" id="A0A916QZR9"/>
<dbReference type="CDD" id="cd12164">
    <property type="entry name" value="GDH_like_2"/>
    <property type="match status" value="1"/>
</dbReference>